<sequence length="75" mass="9200">MKLKNSVFKMNQKQLIQETLKYFGKDRKLLRKTILGFTFEGKETKKWKKRINTWTTHPFTIRSGIFDYCSKQYFR</sequence>
<gene>
    <name evidence="1" type="ORF">LEP1GSC008_1514</name>
</gene>
<dbReference type="EMBL" id="ANCE01000074">
    <property type="protein sequence ID" value="EMK25081.1"/>
    <property type="molecule type" value="Genomic_DNA"/>
</dbReference>
<dbReference type="Proteomes" id="UP000011980">
    <property type="component" value="Unassembled WGS sequence"/>
</dbReference>
<comment type="caution">
    <text evidence="1">The sequence shown here is derived from an EMBL/GenBank/DDBJ whole genome shotgun (WGS) entry which is preliminary data.</text>
</comment>
<reference evidence="1 2" key="1">
    <citation type="submission" date="2013-01" db="EMBL/GenBank/DDBJ databases">
        <authorList>
            <person name="Harkins D.M."/>
            <person name="Durkin A.S."/>
            <person name="Brinkac L.M."/>
            <person name="Haft D.H."/>
            <person name="Selengut J.D."/>
            <person name="Sanka R."/>
            <person name="DePew J."/>
            <person name="Purushe J."/>
            <person name="Galloway R.L."/>
            <person name="Vinetz J.M."/>
            <person name="Sutton G.G."/>
            <person name="Nierman W.C."/>
            <person name="Fouts D.E."/>
        </authorList>
    </citation>
    <scope>NUCLEOTIDE SEQUENCE [LARGE SCALE GENOMIC DNA]</scope>
    <source>
        <strain evidence="1 2">Nikolaevo</strain>
    </source>
</reference>
<dbReference type="AlphaFoldDB" id="M6FQU6"/>
<evidence type="ECO:0000313" key="2">
    <source>
        <dbReference type="Proteomes" id="UP000011980"/>
    </source>
</evidence>
<evidence type="ECO:0000313" key="1">
    <source>
        <dbReference type="EMBL" id="EMK25081.1"/>
    </source>
</evidence>
<proteinExistence type="predicted"/>
<organism evidence="1 2">
    <name type="scientific">Leptospira kirschneri serovar Bulgarica str. Nikolaevo</name>
    <dbReference type="NCBI Taxonomy" id="1240687"/>
    <lineage>
        <taxon>Bacteria</taxon>
        <taxon>Pseudomonadati</taxon>
        <taxon>Spirochaetota</taxon>
        <taxon>Spirochaetia</taxon>
        <taxon>Leptospirales</taxon>
        <taxon>Leptospiraceae</taxon>
        <taxon>Leptospira</taxon>
    </lineage>
</organism>
<accession>M6FQU6</accession>
<dbReference type="PATRIC" id="fig|1240687.3.peg.1316"/>
<name>M6FQU6_9LEPT</name>
<protein>
    <submittedName>
        <fullName evidence="1">Uncharacterized protein</fullName>
    </submittedName>
</protein>